<evidence type="ECO:0000313" key="2">
    <source>
        <dbReference type="EMBL" id="KAK3105580.1"/>
    </source>
</evidence>
<name>A0AA88YHC4_PINIB</name>
<keyword evidence="3" id="KW-1185">Reference proteome</keyword>
<evidence type="ECO:0000256" key="1">
    <source>
        <dbReference type="SAM" id="MobiDB-lite"/>
    </source>
</evidence>
<sequence length="392" mass="44885">MEEGNFSQTSDNTDYSDSESISSHRRKKKAPAFIPCVASDWKIKDLKDIGIHYNEAPLSLHDLMSYVRRDLRNKFEIPDVSKKLINLTNEVFSFSIDLGEKTKSESIWFEINETEVSINNFKSAESEFRENFSEDNDKKSGDLYPGYKTVTGTRIDSNCAVRFTTLQPNGHFLLALVTEVKKEDVFKREYTSETFRADNIRDDVLGHHGIGLVIEARDSYFYPCICGIICIGTKAIFMKTRYPDAILLILMKTNYPDAILVFMKTRYLDAILPSLMKTHYPDAILLILMKTHYPDAILFILMKAHYPDAILVFMKTRYLDAILLILMETDYPDTILLSLMKTHYPDAISSSLMKTHYPDAILLSLHENSLSGHHITQPHENSLSGRHNIQSS</sequence>
<dbReference type="AlphaFoldDB" id="A0AA88YHC4"/>
<feature type="compositionally biased region" description="Polar residues" evidence="1">
    <location>
        <begin position="1"/>
        <end position="21"/>
    </location>
</feature>
<evidence type="ECO:0000313" key="3">
    <source>
        <dbReference type="Proteomes" id="UP001186944"/>
    </source>
</evidence>
<comment type="caution">
    <text evidence="2">The sequence shown here is derived from an EMBL/GenBank/DDBJ whole genome shotgun (WGS) entry which is preliminary data.</text>
</comment>
<reference evidence="2" key="1">
    <citation type="submission" date="2019-08" db="EMBL/GenBank/DDBJ databases">
        <title>The improved chromosome-level genome for the pearl oyster Pinctada fucata martensii using PacBio sequencing and Hi-C.</title>
        <authorList>
            <person name="Zheng Z."/>
        </authorList>
    </citation>
    <scope>NUCLEOTIDE SEQUENCE</scope>
    <source>
        <strain evidence="2">ZZ-2019</strain>
        <tissue evidence="2">Adductor muscle</tissue>
    </source>
</reference>
<feature type="region of interest" description="Disordered" evidence="1">
    <location>
        <begin position="1"/>
        <end position="23"/>
    </location>
</feature>
<proteinExistence type="predicted"/>
<organism evidence="2 3">
    <name type="scientific">Pinctada imbricata</name>
    <name type="common">Atlantic pearl-oyster</name>
    <name type="synonym">Pinctada martensii</name>
    <dbReference type="NCBI Taxonomy" id="66713"/>
    <lineage>
        <taxon>Eukaryota</taxon>
        <taxon>Metazoa</taxon>
        <taxon>Spiralia</taxon>
        <taxon>Lophotrochozoa</taxon>
        <taxon>Mollusca</taxon>
        <taxon>Bivalvia</taxon>
        <taxon>Autobranchia</taxon>
        <taxon>Pteriomorphia</taxon>
        <taxon>Pterioida</taxon>
        <taxon>Pterioidea</taxon>
        <taxon>Pteriidae</taxon>
        <taxon>Pinctada</taxon>
    </lineage>
</organism>
<dbReference type="Proteomes" id="UP001186944">
    <property type="component" value="Unassembled WGS sequence"/>
</dbReference>
<gene>
    <name evidence="2" type="ORF">FSP39_001004</name>
</gene>
<accession>A0AA88YHC4</accession>
<protein>
    <submittedName>
        <fullName evidence="2">Uncharacterized protein</fullName>
    </submittedName>
</protein>
<dbReference type="EMBL" id="VSWD01000003">
    <property type="protein sequence ID" value="KAK3105580.1"/>
    <property type="molecule type" value="Genomic_DNA"/>
</dbReference>